<organism evidence="1 2">
    <name type="scientific">Triplophysa tibetana</name>
    <dbReference type="NCBI Taxonomy" id="1572043"/>
    <lineage>
        <taxon>Eukaryota</taxon>
        <taxon>Metazoa</taxon>
        <taxon>Chordata</taxon>
        <taxon>Craniata</taxon>
        <taxon>Vertebrata</taxon>
        <taxon>Euteleostomi</taxon>
        <taxon>Actinopterygii</taxon>
        <taxon>Neopterygii</taxon>
        <taxon>Teleostei</taxon>
        <taxon>Ostariophysi</taxon>
        <taxon>Cypriniformes</taxon>
        <taxon>Nemacheilidae</taxon>
        <taxon>Triplophysa</taxon>
    </lineage>
</organism>
<keyword evidence="2" id="KW-1185">Reference proteome</keyword>
<dbReference type="EMBL" id="SOYY01000001">
    <property type="protein sequence ID" value="KAA0725398.1"/>
    <property type="molecule type" value="Genomic_DNA"/>
</dbReference>
<accession>A0A5A9PUD9</accession>
<dbReference type="AlphaFoldDB" id="A0A5A9PUD9"/>
<name>A0A5A9PUD9_9TELE</name>
<proteinExistence type="predicted"/>
<gene>
    <name evidence="1" type="ORF">E1301_Tti018998</name>
</gene>
<sequence length="128" mass="14227">MQMLSRKMNTKIHNQTDTILDQSYGQDLPTEPLITTLRLSPLRCTGSGIIYHASTSGPLSPWFGPLFRLAPPVCLNISTADEFTTPSSRLTLLYTGTFPSWPRSQTTSAEPPSWLLLLRTLTQAVLCF</sequence>
<dbReference type="Proteomes" id="UP000324632">
    <property type="component" value="Chromosome 1"/>
</dbReference>
<evidence type="ECO:0000313" key="1">
    <source>
        <dbReference type="EMBL" id="KAA0725398.1"/>
    </source>
</evidence>
<reference evidence="1 2" key="1">
    <citation type="journal article" date="2019" name="Mol. Ecol. Resour.">
        <title>Chromosome-level genome assembly of Triplophysa tibetana, a fish adapted to the harsh high-altitude environment of the Tibetan Plateau.</title>
        <authorList>
            <person name="Yang X."/>
            <person name="Liu H."/>
            <person name="Ma Z."/>
            <person name="Zou Y."/>
            <person name="Zou M."/>
            <person name="Mao Y."/>
            <person name="Li X."/>
            <person name="Wang H."/>
            <person name="Chen T."/>
            <person name="Wang W."/>
            <person name="Yang R."/>
        </authorList>
    </citation>
    <scope>NUCLEOTIDE SEQUENCE [LARGE SCALE GENOMIC DNA]</scope>
    <source>
        <strain evidence="1">TTIB1903HZAU</strain>
        <tissue evidence="1">Muscle</tissue>
    </source>
</reference>
<protein>
    <submittedName>
        <fullName evidence="1">Uncharacterized protein</fullName>
    </submittedName>
</protein>
<comment type="caution">
    <text evidence="1">The sequence shown here is derived from an EMBL/GenBank/DDBJ whole genome shotgun (WGS) entry which is preliminary data.</text>
</comment>
<evidence type="ECO:0000313" key="2">
    <source>
        <dbReference type="Proteomes" id="UP000324632"/>
    </source>
</evidence>